<accession>A0A0D3J3J4</accession>
<dbReference type="GeneID" id="19046080"/>
<reference evidence="2" key="1">
    <citation type="journal article" date="2013" name="Nature">
        <title>Pan genome of the phytoplankton Emiliania underpins its global distribution.</title>
        <authorList>
            <person name="Read B.A."/>
            <person name="Kegel J."/>
            <person name="Klute M.J."/>
            <person name="Kuo A."/>
            <person name="Lefebvre S.C."/>
            <person name="Maumus F."/>
            <person name="Mayer C."/>
            <person name="Miller J."/>
            <person name="Monier A."/>
            <person name="Salamov A."/>
            <person name="Young J."/>
            <person name="Aguilar M."/>
            <person name="Claverie J.M."/>
            <person name="Frickenhaus S."/>
            <person name="Gonzalez K."/>
            <person name="Herman E.K."/>
            <person name="Lin Y.C."/>
            <person name="Napier J."/>
            <person name="Ogata H."/>
            <person name="Sarno A.F."/>
            <person name="Shmutz J."/>
            <person name="Schroeder D."/>
            <person name="de Vargas C."/>
            <person name="Verret F."/>
            <person name="von Dassow P."/>
            <person name="Valentin K."/>
            <person name="Van de Peer Y."/>
            <person name="Wheeler G."/>
            <person name="Dacks J.B."/>
            <person name="Delwiche C.F."/>
            <person name="Dyhrman S.T."/>
            <person name="Glockner G."/>
            <person name="John U."/>
            <person name="Richards T."/>
            <person name="Worden A.Z."/>
            <person name="Zhang X."/>
            <person name="Grigoriev I.V."/>
            <person name="Allen A.E."/>
            <person name="Bidle K."/>
            <person name="Borodovsky M."/>
            <person name="Bowler C."/>
            <person name="Brownlee C."/>
            <person name="Cock J.M."/>
            <person name="Elias M."/>
            <person name="Gladyshev V.N."/>
            <person name="Groth M."/>
            <person name="Guda C."/>
            <person name="Hadaegh A."/>
            <person name="Iglesias-Rodriguez M.D."/>
            <person name="Jenkins J."/>
            <person name="Jones B.M."/>
            <person name="Lawson T."/>
            <person name="Leese F."/>
            <person name="Lindquist E."/>
            <person name="Lobanov A."/>
            <person name="Lomsadze A."/>
            <person name="Malik S.B."/>
            <person name="Marsh M.E."/>
            <person name="Mackinder L."/>
            <person name="Mock T."/>
            <person name="Mueller-Roeber B."/>
            <person name="Pagarete A."/>
            <person name="Parker M."/>
            <person name="Probert I."/>
            <person name="Quesneville H."/>
            <person name="Raines C."/>
            <person name="Rensing S.A."/>
            <person name="Riano-Pachon D.M."/>
            <person name="Richier S."/>
            <person name="Rokitta S."/>
            <person name="Shiraiwa Y."/>
            <person name="Soanes D.M."/>
            <person name="van der Giezen M."/>
            <person name="Wahlund T.M."/>
            <person name="Williams B."/>
            <person name="Wilson W."/>
            <person name="Wolfe G."/>
            <person name="Wurch L.L."/>
        </authorList>
    </citation>
    <scope>NUCLEOTIDE SEQUENCE</scope>
</reference>
<sequence length="121" mass="12638">MLAALRRPALASRHTALPAGSARLLRRAASHVALLGCVGWCWERADRAMHIEMLQDKLGGVATVEAAVLGQSTPSECPLCAASNPWILGTIVSAAAHRVIVLQDVGLRALLLAIGGMLLGL</sequence>
<dbReference type="EnsemblProtists" id="EOD12737">
    <property type="protein sequence ID" value="EOD12737"/>
    <property type="gene ID" value="EMIHUDRAFT_247308"/>
</dbReference>
<organism evidence="1 2">
    <name type="scientific">Emiliania huxleyi (strain CCMP1516)</name>
    <dbReference type="NCBI Taxonomy" id="280463"/>
    <lineage>
        <taxon>Eukaryota</taxon>
        <taxon>Haptista</taxon>
        <taxon>Haptophyta</taxon>
        <taxon>Prymnesiophyceae</taxon>
        <taxon>Isochrysidales</taxon>
        <taxon>Noelaerhabdaceae</taxon>
        <taxon>Emiliania</taxon>
    </lineage>
</organism>
<name>A0A0D3J3J4_EMIH1</name>
<dbReference type="GeneID" id="17258887"/>
<dbReference type="EnsemblProtists" id="EOD18079">
    <property type="protein sequence ID" value="EOD18079"/>
    <property type="gene ID" value="EMIHUDRAFT_196130"/>
</dbReference>
<evidence type="ECO:0000313" key="2">
    <source>
        <dbReference type="Proteomes" id="UP000013827"/>
    </source>
</evidence>
<dbReference type="PaxDb" id="2903-EOD12737"/>
<keyword evidence="2" id="KW-1185">Reference proteome</keyword>
<evidence type="ECO:0000313" key="1">
    <source>
        <dbReference type="EnsemblProtists" id="EOD18079"/>
    </source>
</evidence>
<dbReference type="RefSeq" id="XP_005765166.1">
    <property type="nucleotide sequence ID" value="XM_005765109.1"/>
</dbReference>
<protein>
    <submittedName>
        <fullName evidence="1">Uncharacterized protein</fullName>
    </submittedName>
</protein>
<dbReference type="Proteomes" id="UP000013827">
    <property type="component" value="Unassembled WGS sequence"/>
</dbReference>
<dbReference type="KEGG" id="ehx:EMIHUDRAFT_247308"/>
<dbReference type="RefSeq" id="XP_005770508.1">
    <property type="nucleotide sequence ID" value="XM_005770451.1"/>
</dbReference>
<proteinExistence type="predicted"/>
<dbReference type="HOGENOM" id="CLU_2042459_0_0_1"/>
<reference evidence="1" key="2">
    <citation type="submission" date="2024-10" db="UniProtKB">
        <authorList>
            <consortium name="EnsemblProtists"/>
        </authorList>
    </citation>
    <scope>IDENTIFICATION</scope>
</reference>
<dbReference type="KEGG" id="ehx:EMIHUDRAFT_196130"/>
<dbReference type="AlphaFoldDB" id="A0A0D3J3J4"/>